<dbReference type="Gene3D" id="3.30.2280.10">
    <property type="entry name" value="Hypothetical protein (hspc210)"/>
    <property type="match status" value="1"/>
</dbReference>
<dbReference type="InterPro" id="IPR023231">
    <property type="entry name" value="GSKIP_dom_sf"/>
</dbReference>
<feature type="domain" description="GSKIP" evidence="3">
    <location>
        <begin position="158"/>
        <end position="262"/>
    </location>
</feature>
<reference evidence="5" key="1">
    <citation type="submission" date="2017-02" db="UniProtKB">
        <authorList>
            <consortium name="WormBaseParasite"/>
        </authorList>
    </citation>
    <scope>IDENTIFICATION</scope>
</reference>
<dbReference type="GO" id="GO:0060828">
    <property type="term" value="P:regulation of canonical Wnt signaling pathway"/>
    <property type="evidence" value="ECO:0007669"/>
    <property type="project" value="InterPro"/>
</dbReference>
<dbReference type="GO" id="GO:0005737">
    <property type="term" value="C:cytoplasm"/>
    <property type="evidence" value="ECO:0007669"/>
    <property type="project" value="TreeGrafter"/>
</dbReference>
<dbReference type="PANTHER" id="PTHR12490">
    <property type="entry name" value="GSK3B-INTERACTING PROTEIN"/>
    <property type="match status" value="1"/>
</dbReference>
<proteinExistence type="inferred from homology"/>
<evidence type="ECO:0000313" key="5">
    <source>
        <dbReference type="WBParaSite" id="PTRK_0000533600.1"/>
    </source>
</evidence>
<dbReference type="GO" id="GO:0051018">
    <property type="term" value="F:protein kinase A binding"/>
    <property type="evidence" value="ECO:0007669"/>
    <property type="project" value="TreeGrafter"/>
</dbReference>
<dbReference type="WBParaSite" id="PTRK_0000533600.1">
    <property type="protein sequence ID" value="PTRK_0000533600.1"/>
    <property type="gene ID" value="PTRK_0000533600"/>
</dbReference>
<dbReference type="PANTHER" id="PTHR12490:SF4">
    <property type="entry name" value="GSK3B-INTERACTING PROTEIN"/>
    <property type="match status" value="1"/>
</dbReference>
<protein>
    <submittedName>
        <fullName evidence="5">DUF727 domain-containing protein</fullName>
    </submittedName>
</protein>
<comment type="similarity">
    <text evidence="1">Belongs to the GSKIP family.</text>
</comment>
<evidence type="ECO:0000256" key="2">
    <source>
        <dbReference type="SAM" id="MobiDB-lite"/>
    </source>
</evidence>
<organism evidence="4 5">
    <name type="scientific">Parastrongyloides trichosuri</name>
    <name type="common">Possum-specific nematode worm</name>
    <dbReference type="NCBI Taxonomy" id="131310"/>
    <lineage>
        <taxon>Eukaryota</taxon>
        <taxon>Metazoa</taxon>
        <taxon>Ecdysozoa</taxon>
        <taxon>Nematoda</taxon>
        <taxon>Chromadorea</taxon>
        <taxon>Rhabditida</taxon>
        <taxon>Tylenchina</taxon>
        <taxon>Panagrolaimomorpha</taxon>
        <taxon>Strongyloidoidea</taxon>
        <taxon>Strongyloididae</taxon>
        <taxon>Parastrongyloides</taxon>
    </lineage>
</organism>
<dbReference type="AlphaFoldDB" id="A0A0N4ZCT4"/>
<dbReference type="Proteomes" id="UP000038045">
    <property type="component" value="Unplaced"/>
</dbReference>
<dbReference type="InterPro" id="IPR007967">
    <property type="entry name" value="GSKIP_dom"/>
</dbReference>
<dbReference type="Pfam" id="PF05303">
    <property type="entry name" value="GSKIP_dom"/>
    <property type="match status" value="1"/>
</dbReference>
<evidence type="ECO:0000259" key="3">
    <source>
        <dbReference type="Pfam" id="PF05303"/>
    </source>
</evidence>
<evidence type="ECO:0000313" key="4">
    <source>
        <dbReference type="Proteomes" id="UP000038045"/>
    </source>
</evidence>
<dbReference type="InterPro" id="IPR037395">
    <property type="entry name" value="GSKIP"/>
</dbReference>
<evidence type="ECO:0000256" key="1">
    <source>
        <dbReference type="ARBA" id="ARBA00009571"/>
    </source>
</evidence>
<keyword evidence="4" id="KW-1185">Reference proteome</keyword>
<accession>A0A0N4ZCT4</accession>
<feature type="region of interest" description="Disordered" evidence="2">
    <location>
        <begin position="262"/>
        <end position="283"/>
    </location>
</feature>
<dbReference type="GO" id="GO:0019207">
    <property type="term" value="F:kinase regulator activity"/>
    <property type="evidence" value="ECO:0007669"/>
    <property type="project" value="TreeGrafter"/>
</dbReference>
<name>A0A0N4ZCT4_PARTI</name>
<dbReference type="STRING" id="131310.A0A0N4ZCT4"/>
<dbReference type="SUPFAM" id="SSF103107">
    <property type="entry name" value="Hypothetical protein c14orf129, hspc210"/>
    <property type="match status" value="1"/>
</dbReference>
<sequence length="320" mass="35510">MSFYKSLEDVHGNPCSRHSLNAKNLSETNSIPLTNTPLASGVNANFLANSLGVSPLYKQYDSARWQTAANVFNTSRVQSPISAQLIVSGNMSSNQNLTIDNSDNMGPMSRQMSHLLIHQIGNTAPTPINLAEIAAANRRAYYENEPLRVCELAGGPLELEAIASVHELASLVKLVSVSEMLPRTSDLIFVNIKTVEDIPYTLELTMKGWRVASLHTDSMNGDYNQVDLHTRYFDDVRELIEYVSPGCKDYLNQLLSSKLSQLSQDSSKNEDDEEKNDCLQDVPSFKNLVNKPVSLRSFSAPMGDSKECAEVRTFLDKQMK</sequence>